<sequence>MSNLVATPDAIRAYGDASAAMATAVAGAAAVDQVATVAGLVPVFGLIGQDFLLSYAGAQGNHLASVAELAAVHAGTAVTAHEAAAGYQAVDEASGVDFLSLSQDL</sequence>
<dbReference type="AlphaFoldDB" id="A0A0B8NE19"/>
<dbReference type="RefSeq" id="WP_033087333.1">
    <property type="nucleotide sequence ID" value="NZ_AP017900.1"/>
</dbReference>
<protein>
    <recommendedName>
        <fullName evidence="3">ESX-1 secretion-associated protein</fullName>
    </recommendedName>
</protein>
<dbReference type="GeneID" id="93372519"/>
<evidence type="ECO:0000313" key="2">
    <source>
        <dbReference type="Proteomes" id="UP000037179"/>
    </source>
</evidence>
<evidence type="ECO:0000313" key="1">
    <source>
        <dbReference type="EMBL" id="GAP31260.1"/>
    </source>
</evidence>
<accession>A0A0B8NE19</accession>
<reference evidence="2" key="1">
    <citation type="submission" date="2015-07" db="EMBL/GenBank/DDBJ databases">
        <title>Nocardia seriolae U-1 whole genome shotgun sequence.</title>
        <authorList>
            <person name="Imajoh M."/>
            <person name="Fukumoto Y."/>
            <person name="Sukeda M."/>
            <person name="Yamane J."/>
            <person name="Yamasaki K."/>
            <person name="Shimizu M."/>
            <person name="Ohnishi K."/>
            <person name="Oshima S."/>
        </authorList>
    </citation>
    <scope>NUCLEOTIDE SEQUENCE [LARGE SCALE GENOMIC DNA]</scope>
    <source>
        <strain evidence="2">U-1</strain>
    </source>
</reference>
<dbReference type="Pfam" id="PF10824">
    <property type="entry name" value="T7SS_ESX_EspC"/>
    <property type="match status" value="1"/>
</dbReference>
<dbReference type="InterPro" id="IPR022536">
    <property type="entry name" value="EspC"/>
</dbReference>
<dbReference type="EMBL" id="BBYQ01000108">
    <property type="protein sequence ID" value="GAP31260.1"/>
    <property type="molecule type" value="Genomic_DNA"/>
</dbReference>
<reference evidence="1 2" key="2">
    <citation type="journal article" date="2016" name="Genome Announc.">
        <title>Draft Genome Sequence of Erythromycin- and Oxytetracycline-Sensitive Nocardia seriolae Strain U-1 (NBRC 110359).</title>
        <authorList>
            <person name="Imajoh M."/>
            <person name="Sukeda M."/>
            <person name="Shimizu M."/>
            <person name="Yamane J."/>
            <person name="Ohnishi K."/>
            <person name="Oshima S."/>
        </authorList>
    </citation>
    <scope>NUCLEOTIDE SEQUENCE [LARGE SCALE GENOMIC DNA]</scope>
    <source>
        <strain evidence="1 2">U-1</strain>
    </source>
</reference>
<keyword evidence="2" id="KW-1185">Reference proteome</keyword>
<gene>
    <name evidence="1" type="ORF">NSK11_contig00108-0023</name>
</gene>
<comment type="caution">
    <text evidence="1">The sequence shown here is derived from an EMBL/GenBank/DDBJ whole genome shotgun (WGS) entry which is preliminary data.</text>
</comment>
<dbReference type="Proteomes" id="UP000037179">
    <property type="component" value="Unassembled WGS sequence"/>
</dbReference>
<organism evidence="1 2">
    <name type="scientific">Nocardia seriolae</name>
    <dbReference type="NCBI Taxonomy" id="37332"/>
    <lineage>
        <taxon>Bacteria</taxon>
        <taxon>Bacillati</taxon>
        <taxon>Actinomycetota</taxon>
        <taxon>Actinomycetes</taxon>
        <taxon>Mycobacteriales</taxon>
        <taxon>Nocardiaceae</taxon>
        <taxon>Nocardia</taxon>
    </lineage>
</organism>
<evidence type="ECO:0008006" key="3">
    <source>
        <dbReference type="Google" id="ProtNLM"/>
    </source>
</evidence>
<name>A0A0B8NE19_9NOCA</name>
<proteinExistence type="predicted"/>
<dbReference type="GO" id="GO:0009306">
    <property type="term" value="P:protein secretion"/>
    <property type="evidence" value="ECO:0007669"/>
    <property type="project" value="InterPro"/>
</dbReference>